<name>A0A8S2T243_9BILA</name>
<organism evidence="1 2">
    <name type="scientific">Rotaria magnacalcarata</name>
    <dbReference type="NCBI Taxonomy" id="392030"/>
    <lineage>
        <taxon>Eukaryota</taxon>
        <taxon>Metazoa</taxon>
        <taxon>Spiralia</taxon>
        <taxon>Gnathifera</taxon>
        <taxon>Rotifera</taxon>
        <taxon>Eurotatoria</taxon>
        <taxon>Bdelloidea</taxon>
        <taxon>Philodinida</taxon>
        <taxon>Philodinidae</taxon>
        <taxon>Rotaria</taxon>
    </lineage>
</organism>
<reference evidence="1" key="1">
    <citation type="submission" date="2021-02" db="EMBL/GenBank/DDBJ databases">
        <authorList>
            <person name="Nowell W R."/>
        </authorList>
    </citation>
    <scope>NUCLEOTIDE SEQUENCE</scope>
</reference>
<gene>
    <name evidence="1" type="ORF">BYL167_LOCUS26105</name>
</gene>
<evidence type="ECO:0000313" key="1">
    <source>
        <dbReference type="EMBL" id="CAF4265446.1"/>
    </source>
</evidence>
<accession>A0A8S2T243</accession>
<proteinExistence type="predicted"/>
<evidence type="ECO:0000313" key="2">
    <source>
        <dbReference type="Proteomes" id="UP000681967"/>
    </source>
</evidence>
<dbReference type="Proteomes" id="UP000681967">
    <property type="component" value="Unassembled WGS sequence"/>
</dbReference>
<comment type="caution">
    <text evidence="1">The sequence shown here is derived from an EMBL/GenBank/DDBJ whole genome shotgun (WGS) entry which is preliminary data.</text>
</comment>
<protein>
    <submittedName>
        <fullName evidence="1">Uncharacterized protein</fullName>
    </submittedName>
</protein>
<sequence length="63" mass="7391">MVILHRTSSALIWCRLTTCRYKHRLNHPGVHIPHGVQYKVSQNLPDEYVDHPLYPAVRSKYPP</sequence>
<feature type="non-terminal residue" evidence="1">
    <location>
        <position position="63"/>
    </location>
</feature>
<dbReference type="AlphaFoldDB" id="A0A8S2T243"/>
<dbReference type="EMBL" id="CAJOBH010028782">
    <property type="protein sequence ID" value="CAF4265446.1"/>
    <property type="molecule type" value="Genomic_DNA"/>
</dbReference>